<keyword evidence="3" id="KW-0540">Nuclease</keyword>
<dbReference type="Proteomes" id="UP000765509">
    <property type="component" value="Unassembled WGS sequence"/>
</dbReference>
<dbReference type="AlphaFoldDB" id="A0A9Q3EUC9"/>
<keyword evidence="5" id="KW-0378">Hydrolase</keyword>
<dbReference type="Pfam" id="PF17917">
    <property type="entry name" value="RT_RNaseH"/>
    <property type="match status" value="1"/>
</dbReference>
<dbReference type="InterPro" id="IPR041373">
    <property type="entry name" value="RT_RNaseH"/>
</dbReference>
<dbReference type="InterPro" id="IPR043502">
    <property type="entry name" value="DNA/RNA_pol_sf"/>
</dbReference>
<dbReference type="PANTHER" id="PTHR37984">
    <property type="entry name" value="PROTEIN CBG26694"/>
    <property type="match status" value="1"/>
</dbReference>
<name>A0A9Q3EUC9_9BASI</name>
<evidence type="ECO:0000256" key="4">
    <source>
        <dbReference type="ARBA" id="ARBA00022759"/>
    </source>
</evidence>
<dbReference type="GO" id="GO:0004519">
    <property type="term" value="F:endonuclease activity"/>
    <property type="evidence" value="ECO:0007669"/>
    <property type="project" value="UniProtKB-KW"/>
</dbReference>
<sequence>MTVDRVKALTTATLLLIPDFKLPFKHYIGESGDGLGAALHQVQIINFKPVEGPICFISWQIKSTETRYEASQMECLCLVWDLEKLNYFLKGCVFEVITDFTTVQSLLNMKTPNRNVLRWQIAIQQYRGNMTIVHKDGNIHKNAAGLSRCSLPNDNENPADVPEKASPQIPIERISVTDLKNTFFEALRNSYTKDNNCSILCQSITKDSKDNYLIPSLDEIRKKSYDEGIFHLIDGIIYHRTKHKYLMKVVDRYLINIVMRECHSSPFSGHLFEEIRREKIKT</sequence>
<dbReference type="EMBL" id="AVOT02031750">
    <property type="protein sequence ID" value="MBW0525350.1"/>
    <property type="molecule type" value="Genomic_DNA"/>
</dbReference>
<evidence type="ECO:0000259" key="7">
    <source>
        <dbReference type="Pfam" id="PF17917"/>
    </source>
</evidence>
<comment type="caution">
    <text evidence="8">The sequence shown here is derived from an EMBL/GenBank/DDBJ whole genome shotgun (WGS) entry which is preliminary data.</text>
</comment>
<keyword evidence="9" id="KW-1185">Reference proteome</keyword>
<keyword evidence="2" id="KW-0548">Nucleotidyltransferase</keyword>
<evidence type="ECO:0000256" key="6">
    <source>
        <dbReference type="ARBA" id="ARBA00022918"/>
    </source>
</evidence>
<dbReference type="SUPFAM" id="SSF56672">
    <property type="entry name" value="DNA/RNA polymerases"/>
    <property type="match status" value="1"/>
</dbReference>
<keyword evidence="4" id="KW-0255">Endonuclease</keyword>
<protein>
    <recommendedName>
        <fullName evidence="7">Reverse transcriptase RNase H-like domain-containing protein</fullName>
    </recommendedName>
</protein>
<evidence type="ECO:0000313" key="9">
    <source>
        <dbReference type="Proteomes" id="UP000765509"/>
    </source>
</evidence>
<reference evidence="8" key="1">
    <citation type="submission" date="2021-03" db="EMBL/GenBank/DDBJ databases">
        <title>Draft genome sequence of rust myrtle Austropuccinia psidii MF-1, a brazilian biotype.</title>
        <authorList>
            <person name="Quecine M.C."/>
            <person name="Pachon D.M.R."/>
            <person name="Bonatelli M.L."/>
            <person name="Correr F.H."/>
            <person name="Franceschini L.M."/>
            <person name="Leite T.F."/>
            <person name="Margarido G.R.A."/>
            <person name="Almeida C.A."/>
            <person name="Ferrarezi J.A."/>
            <person name="Labate C.A."/>
        </authorList>
    </citation>
    <scope>NUCLEOTIDE SEQUENCE</scope>
    <source>
        <strain evidence="8">MF-1</strain>
    </source>
</reference>
<keyword evidence="6" id="KW-0695">RNA-directed DNA polymerase</keyword>
<dbReference type="GO" id="GO:0003964">
    <property type="term" value="F:RNA-directed DNA polymerase activity"/>
    <property type="evidence" value="ECO:0007669"/>
    <property type="project" value="UniProtKB-KW"/>
</dbReference>
<dbReference type="GO" id="GO:0016787">
    <property type="term" value="F:hydrolase activity"/>
    <property type="evidence" value="ECO:0007669"/>
    <property type="project" value="UniProtKB-KW"/>
</dbReference>
<feature type="domain" description="Reverse transcriptase RNase H-like" evidence="7">
    <location>
        <begin position="19"/>
        <end position="126"/>
    </location>
</feature>
<dbReference type="InterPro" id="IPR050951">
    <property type="entry name" value="Retrovirus_Pol_polyprotein"/>
</dbReference>
<accession>A0A9Q3EUC9</accession>
<evidence type="ECO:0000256" key="3">
    <source>
        <dbReference type="ARBA" id="ARBA00022722"/>
    </source>
</evidence>
<evidence type="ECO:0000313" key="8">
    <source>
        <dbReference type="EMBL" id="MBW0525350.1"/>
    </source>
</evidence>
<keyword evidence="1" id="KW-0808">Transferase</keyword>
<organism evidence="8 9">
    <name type="scientific">Austropuccinia psidii MF-1</name>
    <dbReference type="NCBI Taxonomy" id="1389203"/>
    <lineage>
        <taxon>Eukaryota</taxon>
        <taxon>Fungi</taxon>
        <taxon>Dikarya</taxon>
        <taxon>Basidiomycota</taxon>
        <taxon>Pucciniomycotina</taxon>
        <taxon>Pucciniomycetes</taxon>
        <taxon>Pucciniales</taxon>
        <taxon>Sphaerophragmiaceae</taxon>
        <taxon>Austropuccinia</taxon>
    </lineage>
</organism>
<evidence type="ECO:0000256" key="1">
    <source>
        <dbReference type="ARBA" id="ARBA00022679"/>
    </source>
</evidence>
<evidence type="ECO:0000256" key="5">
    <source>
        <dbReference type="ARBA" id="ARBA00022801"/>
    </source>
</evidence>
<proteinExistence type="predicted"/>
<dbReference type="PANTHER" id="PTHR37984:SF5">
    <property type="entry name" value="PROTEIN NYNRIN-LIKE"/>
    <property type="match status" value="1"/>
</dbReference>
<evidence type="ECO:0000256" key="2">
    <source>
        <dbReference type="ARBA" id="ARBA00022695"/>
    </source>
</evidence>
<gene>
    <name evidence="8" type="ORF">O181_065065</name>
</gene>